<proteinExistence type="predicted"/>
<dbReference type="AlphaFoldDB" id="A0A812KWQ5"/>
<evidence type="ECO:0000313" key="2">
    <source>
        <dbReference type="EMBL" id="CAE7231544.1"/>
    </source>
</evidence>
<dbReference type="GO" id="GO:0035770">
    <property type="term" value="C:ribonucleoprotein granule"/>
    <property type="evidence" value="ECO:0007669"/>
    <property type="project" value="TreeGrafter"/>
</dbReference>
<comment type="caution">
    <text evidence="2">The sequence shown here is derived from an EMBL/GenBank/DDBJ whole genome shotgun (WGS) entry which is preliminary data.</text>
</comment>
<protein>
    <submittedName>
        <fullName evidence="2">Uncharacterized protein</fullName>
    </submittedName>
</protein>
<dbReference type="GO" id="GO:0044528">
    <property type="term" value="P:regulation of mitochondrial mRNA stability"/>
    <property type="evidence" value="ECO:0007669"/>
    <property type="project" value="TreeGrafter"/>
</dbReference>
<organism evidence="2 3">
    <name type="scientific">Symbiodinium natans</name>
    <dbReference type="NCBI Taxonomy" id="878477"/>
    <lineage>
        <taxon>Eukaryota</taxon>
        <taxon>Sar</taxon>
        <taxon>Alveolata</taxon>
        <taxon>Dinophyceae</taxon>
        <taxon>Suessiales</taxon>
        <taxon>Symbiodiniaceae</taxon>
        <taxon>Symbiodinium</taxon>
    </lineage>
</organism>
<dbReference type="PANTHER" id="PTHR21228:SF40">
    <property type="entry name" value="LD45607P"/>
    <property type="match status" value="1"/>
</dbReference>
<name>A0A812KWQ5_9DINO</name>
<dbReference type="Proteomes" id="UP000604046">
    <property type="component" value="Unassembled WGS sequence"/>
</dbReference>
<reference evidence="2" key="1">
    <citation type="submission" date="2021-02" db="EMBL/GenBank/DDBJ databases">
        <authorList>
            <person name="Dougan E. K."/>
            <person name="Rhodes N."/>
            <person name="Thang M."/>
            <person name="Chan C."/>
        </authorList>
    </citation>
    <scope>NUCLEOTIDE SEQUENCE</scope>
</reference>
<sequence length="613" mass="66915">MVSYYAPKGKSGAAPFPAYCLEEETLPAPEEPARSANPSGQLGPDRPCAPSSSVSYYGSLAGRGLKKASIVLSAADAAVREGKSGLENLQRRQVLGSIDIARSIEELQAVIASRLPEMDPFACTMALHRLARYSHDVDKHAANARAARPVALNPTRGSLSQREQRLWRASFSASVKQHPSFAVLLERIGSAEALKHAQPRQLANMSWALARLRALEGLPLLRAAARRCAAREGPGEWDPMSISLIPWSLATMNVAEPWPLQCMQRSFVDVVEQDPHQELHSSAEMVDMVRSINAAIREQGSASWPPGDLSRVLWSWAKLAQRDDTFFRRASCLITSFMPEYTPSQLAQTVWAFATVAPQDACGHFFPKAADAMLYAGAPGAASHASGLTAYTPQHLAMAVWSFAKVLYRPEDLLEQIGKVAPDKLEKLNPQDISNTSWAFTTLLAKDRSIYEVLAATSVRTIREFNNQDLSNTVWAFASAGEYDGAFMDAVAAETCQRGSDFHGQHLAMVAWAFITLRHRHDPLLRVIGQITNGHHGLGTWSNAKLLAFAFAGLPRLGSGALLGSEAWTAGAVRRLLDQFYERLEAGAGDVDADDACVVHDAVFPWLRLPGRR</sequence>
<gene>
    <name evidence="2" type="ORF">SNAT2548_LOCUS9497</name>
</gene>
<evidence type="ECO:0000313" key="3">
    <source>
        <dbReference type="Proteomes" id="UP000604046"/>
    </source>
</evidence>
<accession>A0A812KWQ5</accession>
<evidence type="ECO:0000256" key="1">
    <source>
        <dbReference type="SAM" id="MobiDB-lite"/>
    </source>
</evidence>
<dbReference type="GO" id="GO:0003723">
    <property type="term" value="F:RNA binding"/>
    <property type="evidence" value="ECO:0007669"/>
    <property type="project" value="TreeGrafter"/>
</dbReference>
<dbReference type="OrthoDB" id="445453at2759"/>
<dbReference type="PANTHER" id="PTHR21228">
    <property type="entry name" value="FAST LEU-RICH DOMAIN-CONTAINING"/>
    <property type="match status" value="1"/>
</dbReference>
<dbReference type="InterPro" id="IPR050870">
    <property type="entry name" value="FAST_kinase"/>
</dbReference>
<keyword evidence="3" id="KW-1185">Reference proteome</keyword>
<dbReference type="EMBL" id="CAJNDS010000746">
    <property type="protein sequence ID" value="CAE7231544.1"/>
    <property type="molecule type" value="Genomic_DNA"/>
</dbReference>
<feature type="region of interest" description="Disordered" evidence="1">
    <location>
        <begin position="25"/>
        <end position="48"/>
    </location>
</feature>
<dbReference type="GO" id="GO:0005759">
    <property type="term" value="C:mitochondrial matrix"/>
    <property type="evidence" value="ECO:0007669"/>
    <property type="project" value="TreeGrafter"/>
</dbReference>
<dbReference type="GO" id="GO:0000963">
    <property type="term" value="P:mitochondrial RNA processing"/>
    <property type="evidence" value="ECO:0007669"/>
    <property type="project" value="TreeGrafter"/>
</dbReference>